<dbReference type="RefSeq" id="WP_115947007.1">
    <property type="nucleotide sequence ID" value="NZ_QRDL01000008.1"/>
</dbReference>
<name>A0A3D9EDR6_ECTOL</name>
<dbReference type="Proteomes" id="UP000256988">
    <property type="component" value="Unassembled WGS sequence"/>
</dbReference>
<evidence type="ECO:0000313" key="2">
    <source>
        <dbReference type="Proteomes" id="UP000256988"/>
    </source>
</evidence>
<accession>A0A3D9EDR6</accession>
<sequence length="335" mass="38162">MQTQNKRYAANVESEFEKSAMLKLADHFHSLATGASQVPLQSLNSHLLSGAEDPLLINYHNELINNAGPLFLHFLASVPYVLEELSRIGVALKSFAAHKLVSGVKHLSFLEADAFDGSNGRALAAQAGGLFRTLTTSPNKANEFVFNEHADRSTSYFFPESIFHLSRESLLSHDYAAFRDGFDVAYEMAAFQFYSKDRVSQISHLKNLLKPSGLAFFLEKHNHPSASEYEKRENVKDWYFKARYFTKDEIEWKKAQMLKQMADGQVLFEEFESALLRNFKYFCLLWNSTNFYEVVASDDLENLKLFLSELGPIVQPEQFCFEHASLGQIYTSNPF</sequence>
<dbReference type="AlphaFoldDB" id="A0A3D9EDR6"/>
<organism evidence="1 2">
    <name type="scientific">Ectopseudomonas oleovorans</name>
    <name type="common">Pseudomonas oleovorans</name>
    <dbReference type="NCBI Taxonomy" id="301"/>
    <lineage>
        <taxon>Bacteria</taxon>
        <taxon>Pseudomonadati</taxon>
        <taxon>Pseudomonadota</taxon>
        <taxon>Gammaproteobacteria</taxon>
        <taxon>Pseudomonadales</taxon>
        <taxon>Pseudomonadaceae</taxon>
        <taxon>Ectopseudomonas</taxon>
    </lineage>
</organism>
<gene>
    <name evidence="1" type="ORF">DFO60_4606</name>
</gene>
<reference evidence="1 2" key="1">
    <citation type="submission" date="2018-07" db="EMBL/GenBank/DDBJ databases">
        <title>Genome sequencing of rice bacterial endophytes.</title>
        <authorList>
            <person name="Venturi V."/>
        </authorList>
    </citation>
    <scope>NUCLEOTIDE SEQUENCE [LARGE SCALE GENOMIC DNA]</scope>
    <source>
        <strain evidence="1 2">AG1002</strain>
    </source>
</reference>
<comment type="caution">
    <text evidence="1">The sequence shown here is derived from an EMBL/GenBank/DDBJ whole genome shotgun (WGS) entry which is preliminary data.</text>
</comment>
<dbReference type="EMBL" id="QRDL01000008">
    <property type="protein sequence ID" value="RED00450.1"/>
    <property type="molecule type" value="Genomic_DNA"/>
</dbReference>
<evidence type="ECO:0008006" key="3">
    <source>
        <dbReference type="Google" id="ProtNLM"/>
    </source>
</evidence>
<proteinExistence type="predicted"/>
<protein>
    <recommendedName>
        <fullName evidence="3">Class I SAM-dependent methyltransferase</fullName>
    </recommendedName>
</protein>
<evidence type="ECO:0000313" key="1">
    <source>
        <dbReference type="EMBL" id="RED00450.1"/>
    </source>
</evidence>